<feature type="binding site" evidence="2">
    <location>
        <begin position="219"/>
        <end position="220"/>
    </location>
    <ligand>
        <name>ATP</name>
        <dbReference type="ChEBI" id="CHEBI:30616"/>
    </ligand>
</feature>
<dbReference type="AlphaFoldDB" id="A0A1I0C5C0"/>
<evidence type="ECO:0000313" key="5">
    <source>
        <dbReference type="EMBL" id="SET13945.1"/>
    </source>
</evidence>
<dbReference type="SUPFAM" id="SSF140931">
    <property type="entry name" value="Fic-like"/>
    <property type="match status" value="1"/>
</dbReference>
<feature type="site" description="Important for autoinhibition of adenylyltransferase activity" evidence="3">
    <location>
        <position position="55"/>
    </location>
</feature>
<feature type="binding site" evidence="2">
    <location>
        <begin position="129"/>
        <end position="137"/>
    </location>
    <ligand>
        <name>ATP</name>
        <dbReference type="ChEBI" id="CHEBI:30616"/>
    </ligand>
</feature>
<dbReference type="GO" id="GO:0005524">
    <property type="term" value="F:ATP binding"/>
    <property type="evidence" value="ECO:0007669"/>
    <property type="project" value="UniProtKB-KW"/>
</dbReference>
<keyword evidence="6" id="KW-1185">Reference proteome</keyword>
<evidence type="ECO:0000256" key="3">
    <source>
        <dbReference type="PIRSR" id="PIRSR640198-3"/>
    </source>
</evidence>
<gene>
    <name evidence="5" type="ORF">SAMN02583745_01487</name>
</gene>
<keyword evidence="2" id="KW-0067">ATP-binding</keyword>
<protein>
    <submittedName>
        <fullName evidence="5">Fic family protein</fullName>
    </submittedName>
</protein>
<dbReference type="Gene3D" id="1.10.3290.10">
    <property type="entry name" value="Fido-like domain"/>
    <property type="match status" value="1"/>
</dbReference>
<organism evidence="5 6">
    <name type="scientific">Thorsellia anophelis DSM 18579</name>
    <dbReference type="NCBI Taxonomy" id="1123402"/>
    <lineage>
        <taxon>Bacteria</taxon>
        <taxon>Pseudomonadati</taxon>
        <taxon>Pseudomonadota</taxon>
        <taxon>Gammaproteobacteria</taxon>
        <taxon>Enterobacterales</taxon>
        <taxon>Thorselliaceae</taxon>
        <taxon>Thorsellia</taxon>
    </lineage>
</organism>
<feature type="domain" description="Fido" evidence="4">
    <location>
        <begin position="99"/>
        <end position="241"/>
    </location>
</feature>
<dbReference type="PROSITE" id="PS51459">
    <property type="entry name" value="FIDO"/>
    <property type="match status" value="1"/>
</dbReference>
<dbReference type="PANTHER" id="PTHR13504">
    <property type="entry name" value="FIDO DOMAIN-CONTAINING PROTEIN DDB_G0283145"/>
    <property type="match status" value="1"/>
</dbReference>
<dbReference type="PANTHER" id="PTHR13504:SF38">
    <property type="entry name" value="FIDO DOMAIN-CONTAINING PROTEIN"/>
    <property type="match status" value="1"/>
</dbReference>
<dbReference type="InterPro" id="IPR036597">
    <property type="entry name" value="Fido-like_dom_sf"/>
</dbReference>
<evidence type="ECO:0000256" key="1">
    <source>
        <dbReference type="PIRSR" id="PIRSR640198-1"/>
    </source>
</evidence>
<evidence type="ECO:0000259" key="4">
    <source>
        <dbReference type="PROSITE" id="PS51459"/>
    </source>
</evidence>
<proteinExistence type="predicted"/>
<dbReference type="Proteomes" id="UP000242642">
    <property type="component" value="Unassembled WGS sequence"/>
</dbReference>
<feature type="active site" evidence="1">
    <location>
        <position position="178"/>
    </location>
</feature>
<name>A0A1I0C5C0_9GAMM</name>
<dbReference type="OrthoDB" id="9807853at2"/>
<evidence type="ECO:0000256" key="2">
    <source>
        <dbReference type="PIRSR" id="PIRSR640198-2"/>
    </source>
</evidence>
<evidence type="ECO:0000313" key="6">
    <source>
        <dbReference type="Proteomes" id="UP000242642"/>
    </source>
</evidence>
<feature type="binding site" evidence="2">
    <location>
        <begin position="182"/>
        <end position="189"/>
    </location>
    <ligand>
        <name>ATP</name>
        <dbReference type="ChEBI" id="CHEBI:30616"/>
    </ligand>
</feature>
<dbReference type="EMBL" id="FOHV01000009">
    <property type="protein sequence ID" value="SET13945.1"/>
    <property type="molecule type" value="Genomic_DNA"/>
</dbReference>
<dbReference type="InterPro" id="IPR003812">
    <property type="entry name" value="Fido"/>
</dbReference>
<reference evidence="6" key="1">
    <citation type="submission" date="2016-10" db="EMBL/GenBank/DDBJ databases">
        <authorList>
            <person name="Varghese N."/>
            <person name="Submissions S."/>
        </authorList>
    </citation>
    <scope>NUCLEOTIDE SEQUENCE [LARGE SCALE GENOMIC DNA]</scope>
    <source>
        <strain evidence="6">DSM 18579</strain>
    </source>
</reference>
<accession>A0A1I0C5C0</accession>
<keyword evidence="2" id="KW-0547">Nucleotide-binding</keyword>
<dbReference type="InterPro" id="IPR040198">
    <property type="entry name" value="Fido_containing"/>
</dbReference>
<dbReference type="STRING" id="1123402.SAMN02583745_01487"/>
<sequence length="254" mass="28764">MKYNPPFTITPSILNQTSVITEKIVTLAIQSEQAKSLRLRKANRIRTIQGTLAIEGNTLSENKITAILDGKLVIAAPKELLEVQNALAAYDTLVKWDPIKESDLLIAHKMLMAGLLADAGHYRSTNVGVIEGNQVLHMAPPANQVPRLMNDLFSWLAYTELPPLIKSCIFHYEFEFIHPFLDGNGRMGRLWQTLILSKWQPIFKDIPVESLIYKFQEEYYQALQNSTDKSDCEPFVEFMLGIINTTLDEVRSAE</sequence>
<dbReference type="RefSeq" id="WP_093319215.1">
    <property type="nucleotide sequence ID" value="NZ_FOHV01000009.1"/>
</dbReference>
<dbReference type="Pfam" id="PF02661">
    <property type="entry name" value="Fic"/>
    <property type="match status" value="1"/>
</dbReference>